<organism evidence="2 3">
    <name type="scientific">Ridgeia piscesae</name>
    <name type="common">Tubeworm</name>
    <dbReference type="NCBI Taxonomy" id="27915"/>
    <lineage>
        <taxon>Eukaryota</taxon>
        <taxon>Metazoa</taxon>
        <taxon>Spiralia</taxon>
        <taxon>Lophotrochozoa</taxon>
        <taxon>Annelida</taxon>
        <taxon>Polychaeta</taxon>
        <taxon>Sedentaria</taxon>
        <taxon>Canalipalpata</taxon>
        <taxon>Sabellida</taxon>
        <taxon>Siboglinidae</taxon>
        <taxon>Ridgeia</taxon>
    </lineage>
</organism>
<dbReference type="AlphaFoldDB" id="A0AAD9PAX6"/>
<name>A0AAD9PAX6_RIDPI</name>
<feature type="signal peptide" evidence="1">
    <location>
        <begin position="1"/>
        <end position="29"/>
    </location>
</feature>
<comment type="caution">
    <text evidence="2">The sequence shown here is derived from an EMBL/GenBank/DDBJ whole genome shotgun (WGS) entry which is preliminary data.</text>
</comment>
<keyword evidence="1" id="KW-0732">Signal</keyword>
<reference evidence="2" key="1">
    <citation type="journal article" date="2023" name="Mol. Biol. Evol.">
        <title>Third-Generation Sequencing Reveals the Adaptive Role of the Epigenome in Three Deep-Sea Polychaetes.</title>
        <authorList>
            <person name="Perez M."/>
            <person name="Aroh O."/>
            <person name="Sun Y."/>
            <person name="Lan Y."/>
            <person name="Juniper S.K."/>
            <person name="Young C.R."/>
            <person name="Angers B."/>
            <person name="Qian P.Y."/>
        </authorList>
    </citation>
    <scope>NUCLEOTIDE SEQUENCE</scope>
    <source>
        <strain evidence="2">R07B-5</strain>
    </source>
</reference>
<gene>
    <name evidence="2" type="ORF">NP493_53g21032</name>
</gene>
<feature type="chain" id="PRO_5042117009" evidence="1">
    <location>
        <begin position="30"/>
        <end position="319"/>
    </location>
</feature>
<evidence type="ECO:0000256" key="1">
    <source>
        <dbReference type="SAM" id="SignalP"/>
    </source>
</evidence>
<dbReference type="Proteomes" id="UP001209878">
    <property type="component" value="Unassembled WGS sequence"/>
</dbReference>
<sequence>MKVSSHACSAVSGVLYMVGTLVCLRACLAADRDDENEVIKRGGKRVPSVELGAIYYQKYADSGKKKTLPPRRGYPSLRSSCTKVAKVPRYYRRSMRIDNYYQKYMHAYGIPVLGASSVSDRAMRRACYVLRFLLGDRHDLVKNYYEAYGRVAIIPAGAKLRSLPEFRFLPRQFDDETPGLGATVSVPVSVAREENIVCDSKDKSPDDILLQTLAEGIYQLAVRKQIPGYDAELRRLYNSALATGWWKNTYSRYSPEVYFSEGVQSFFNVNSYADPPNGYSNRVNSRSKLQNYDARLFRMIHFVFPCGNNYLTRCNSRGE</sequence>
<evidence type="ECO:0000313" key="3">
    <source>
        <dbReference type="Proteomes" id="UP001209878"/>
    </source>
</evidence>
<proteinExistence type="predicted"/>
<dbReference type="EMBL" id="JAODUO010000053">
    <property type="protein sequence ID" value="KAK2191474.1"/>
    <property type="molecule type" value="Genomic_DNA"/>
</dbReference>
<keyword evidence="3" id="KW-1185">Reference proteome</keyword>
<accession>A0AAD9PAX6</accession>
<evidence type="ECO:0000313" key="2">
    <source>
        <dbReference type="EMBL" id="KAK2191474.1"/>
    </source>
</evidence>
<protein>
    <submittedName>
        <fullName evidence="2">Uncharacterized protein</fullName>
    </submittedName>
</protein>